<dbReference type="Proteomes" id="UP001580391">
    <property type="component" value="Unassembled WGS sequence"/>
</dbReference>
<dbReference type="EMBL" id="JBHILJ010000009">
    <property type="protein sequence ID" value="MFB5738018.1"/>
    <property type="molecule type" value="Genomic_DNA"/>
</dbReference>
<gene>
    <name evidence="1" type="ORF">ACE5IX_15965</name>
</gene>
<dbReference type="Pfam" id="PF09932">
    <property type="entry name" value="DUF2164"/>
    <property type="match status" value="1"/>
</dbReference>
<proteinExistence type="predicted"/>
<sequence>MAIELSKEESKSIIHSIQKYFEKELDMEIGEMQSGFLLKYFLTEIGPFVYNKAIKDAEDYLIERANDLSAIYHQEELTYWVKNKGK</sequence>
<keyword evidence="2" id="KW-1185">Reference proteome</keyword>
<dbReference type="InterPro" id="IPR018680">
    <property type="entry name" value="DUF2164"/>
</dbReference>
<accession>A0ABV5BRS5</accession>
<protein>
    <submittedName>
        <fullName evidence="1">DUF2164 domain-containing protein</fullName>
    </submittedName>
</protein>
<dbReference type="RefSeq" id="WP_016545139.1">
    <property type="nucleotide sequence ID" value="NZ_JBHILI010000010.1"/>
</dbReference>
<comment type="caution">
    <text evidence="1">The sequence shown here is derived from an EMBL/GenBank/DDBJ whole genome shotgun (WGS) entry which is preliminary data.</text>
</comment>
<name>A0ABV5BRS5_9LEPT</name>
<organism evidence="1 2">
    <name type="scientific">Leptospira wolffii</name>
    <dbReference type="NCBI Taxonomy" id="409998"/>
    <lineage>
        <taxon>Bacteria</taxon>
        <taxon>Pseudomonadati</taxon>
        <taxon>Spirochaetota</taxon>
        <taxon>Spirochaetia</taxon>
        <taxon>Leptospirales</taxon>
        <taxon>Leptospiraceae</taxon>
        <taxon>Leptospira</taxon>
    </lineage>
</organism>
<evidence type="ECO:0000313" key="2">
    <source>
        <dbReference type="Proteomes" id="UP001580391"/>
    </source>
</evidence>
<evidence type="ECO:0000313" key="1">
    <source>
        <dbReference type="EMBL" id="MFB5738018.1"/>
    </source>
</evidence>
<reference evidence="1 2" key="1">
    <citation type="submission" date="2024-09" db="EMBL/GenBank/DDBJ databases">
        <title>Taxonomic and Genotyping Characterization of Leptospira Strains isolated from Multiple Sources in Colombia highlights the importance of intermediate species.</title>
        <authorList>
            <person name="Torres Higuera L."/>
            <person name="Rojas Tapias D."/>
            <person name="Jimenez Velasquez S."/>
            <person name="Renjifo Ibanez C."/>
        </authorList>
    </citation>
    <scope>NUCLEOTIDE SEQUENCE [LARGE SCALE GENOMIC DNA]</scope>
    <source>
        <strain evidence="1 2">Lep080</strain>
    </source>
</reference>